<dbReference type="AlphaFoldDB" id="A0A3D5N859"/>
<reference evidence="1 2" key="1">
    <citation type="journal article" date="2018" name="Nat. Biotechnol.">
        <title>A standardized bacterial taxonomy based on genome phylogeny substantially revises the tree of life.</title>
        <authorList>
            <person name="Parks D.H."/>
            <person name="Chuvochina M."/>
            <person name="Waite D.W."/>
            <person name="Rinke C."/>
            <person name="Skarshewski A."/>
            <person name="Chaumeil P.A."/>
            <person name="Hugenholtz P."/>
        </authorList>
    </citation>
    <scope>NUCLEOTIDE SEQUENCE [LARGE SCALE GENOMIC DNA]</scope>
    <source>
        <strain evidence="1">UBA9881</strain>
    </source>
</reference>
<accession>A0A3D5N859</accession>
<proteinExistence type="predicted"/>
<dbReference type="Proteomes" id="UP000264179">
    <property type="component" value="Unassembled WGS sequence"/>
</dbReference>
<evidence type="ECO:0000313" key="1">
    <source>
        <dbReference type="EMBL" id="HCW67609.1"/>
    </source>
</evidence>
<protein>
    <submittedName>
        <fullName evidence="1">Uncharacterized protein</fullName>
    </submittedName>
</protein>
<gene>
    <name evidence="1" type="ORF">DHR80_10475</name>
</gene>
<dbReference type="EMBL" id="DPOP01000088">
    <property type="protein sequence ID" value="HCW67609.1"/>
    <property type="molecule type" value="Genomic_DNA"/>
</dbReference>
<evidence type="ECO:0000313" key="2">
    <source>
        <dbReference type="Proteomes" id="UP000264179"/>
    </source>
</evidence>
<dbReference type="RefSeq" id="WP_277277494.1">
    <property type="nucleotide sequence ID" value="NZ_DPOP01000088.1"/>
</dbReference>
<organism evidence="1 2">
    <name type="scientific">Thalassospira lucentensis</name>
    <dbReference type="NCBI Taxonomy" id="168935"/>
    <lineage>
        <taxon>Bacteria</taxon>
        <taxon>Pseudomonadati</taxon>
        <taxon>Pseudomonadota</taxon>
        <taxon>Alphaproteobacteria</taxon>
        <taxon>Rhodospirillales</taxon>
        <taxon>Thalassospiraceae</taxon>
        <taxon>Thalassospira</taxon>
    </lineage>
</organism>
<comment type="caution">
    <text evidence="1">The sequence shown here is derived from an EMBL/GenBank/DDBJ whole genome shotgun (WGS) entry which is preliminary data.</text>
</comment>
<sequence>MTTLIICNARELILGGMLEAREKISEDLERASKAEEHFYTDDDRNTMREQLAEYDAFLHEPDRWFRSLARPISNKKKVTTR</sequence>
<name>A0A3D5N859_9PROT</name>